<protein>
    <submittedName>
        <fullName evidence="1">Uncharacterized protein</fullName>
    </submittedName>
</protein>
<dbReference type="Proteomes" id="UP000499080">
    <property type="component" value="Unassembled WGS sequence"/>
</dbReference>
<organism evidence="1 2">
    <name type="scientific">Araneus ventricosus</name>
    <name type="common">Orbweaver spider</name>
    <name type="synonym">Epeira ventricosa</name>
    <dbReference type="NCBI Taxonomy" id="182803"/>
    <lineage>
        <taxon>Eukaryota</taxon>
        <taxon>Metazoa</taxon>
        <taxon>Ecdysozoa</taxon>
        <taxon>Arthropoda</taxon>
        <taxon>Chelicerata</taxon>
        <taxon>Arachnida</taxon>
        <taxon>Araneae</taxon>
        <taxon>Araneomorphae</taxon>
        <taxon>Entelegynae</taxon>
        <taxon>Araneoidea</taxon>
        <taxon>Araneidae</taxon>
        <taxon>Araneus</taxon>
    </lineage>
</organism>
<feature type="non-terminal residue" evidence="1">
    <location>
        <position position="27"/>
    </location>
</feature>
<dbReference type="EMBL" id="BGPR01275777">
    <property type="protein sequence ID" value="GBN10716.1"/>
    <property type="molecule type" value="Genomic_DNA"/>
</dbReference>
<reference evidence="1 2" key="1">
    <citation type="journal article" date="2019" name="Sci. Rep.">
        <title>Orb-weaving spider Araneus ventricosus genome elucidates the spidroin gene catalogue.</title>
        <authorList>
            <person name="Kono N."/>
            <person name="Nakamura H."/>
            <person name="Ohtoshi R."/>
            <person name="Moran D.A.P."/>
            <person name="Shinohara A."/>
            <person name="Yoshida Y."/>
            <person name="Fujiwara M."/>
            <person name="Mori M."/>
            <person name="Tomita M."/>
            <person name="Arakawa K."/>
        </authorList>
    </citation>
    <scope>NUCLEOTIDE SEQUENCE [LARGE SCALE GENOMIC DNA]</scope>
</reference>
<evidence type="ECO:0000313" key="1">
    <source>
        <dbReference type="EMBL" id="GBN10716.1"/>
    </source>
</evidence>
<evidence type="ECO:0000313" key="2">
    <source>
        <dbReference type="Proteomes" id="UP000499080"/>
    </source>
</evidence>
<gene>
    <name evidence="1" type="ORF">AVEN_107408_1</name>
</gene>
<accession>A0A4Y2LAW7</accession>
<name>A0A4Y2LAW7_ARAVE</name>
<proteinExistence type="predicted"/>
<sequence>MKAVKTERMVGDPDNTVLWFDKVLTAS</sequence>
<comment type="caution">
    <text evidence="1">The sequence shown here is derived from an EMBL/GenBank/DDBJ whole genome shotgun (WGS) entry which is preliminary data.</text>
</comment>
<dbReference type="AlphaFoldDB" id="A0A4Y2LAW7"/>
<keyword evidence="2" id="KW-1185">Reference proteome</keyword>